<dbReference type="OrthoDB" id="2194340at2759"/>
<feature type="non-terminal residue" evidence="2">
    <location>
        <position position="884"/>
    </location>
</feature>
<comment type="caution">
    <text evidence="2">The sequence shown here is derived from an EMBL/GenBank/DDBJ whole genome shotgun (WGS) entry which is preliminary data.</text>
</comment>
<proteinExistence type="predicted"/>
<dbReference type="GO" id="GO:0005085">
    <property type="term" value="F:guanyl-nucleotide exchange factor activity"/>
    <property type="evidence" value="ECO:0007669"/>
    <property type="project" value="InterPro"/>
</dbReference>
<evidence type="ECO:0000259" key="1">
    <source>
        <dbReference type="PROSITE" id="PS50190"/>
    </source>
</evidence>
<reference evidence="2 3" key="1">
    <citation type="submission" date="2015-07" db="EMBL/GenBank/DDBJ databases">
        <title>The genome of Pseudoloma neurophilia, a relevant intracellular parasite of the zebrafish.</title>
        <authorList>
            <person name="Ndikumana S."/>
            <person name="Pelin A."/>
            <person name="Sanders J."/>
            <person name="Corradi N."/>
        </authorList>
    </citation>
    <scope>NUCLEOTIDE SEQUENCE [LARGE SCALE GENOMIC DNA]</scope>
    <source>
        <strain evidence="2 3">MK1</strain>
    </source>
</reference>
<dbReference type="AlphaFoldDB" id="A0A0R0LUL3"/>
<dbReference type="InterPro" id="IPR000904">
    <property type="entry name" value="Sec7_dom"/>
</dbReference>
<dbReference type="Proteomes" id="UP000051530">
    <property type="component" value="Unassembled WGS sequence"/>
</dbReference>
<organism evidence="2 3">
    <name type="scientific">Pseudoloma neurophilia</name>
    <dbReference type="NCBI Taxonomy" id="146866"/>
    <lineage>
        <taxon>Eukaryota</taxon>
        <taxon>Fungi</taxon>
        <taxon>Fungi incertae sedis</taxon>
        <taxon>Microsporidia</taxon>
        <taxon>Pseudoloma</taxon>
    </lineage>
</organism>
<dbReference type="Gene3D" id="1.10.1000.11">
    <property type="entry name" value="Arf Nucleotide-binding Site Opener,domain 2"/>
    <property type="match status" value="1"/>
</dbReference>
<name>A0A0R0LUL3_9MICR</name>
<dbReference type="InterPro" id="IPR023394">
    <property type="entry name" value="Sec7_C_sf"/>
</dbReference>
<dbReference type="VEuPathDB" id="MicrosporidiaDB:M153_156000016"/>
<evidence type="ECO:0000313" key="2">
    <source>
        <dbReference type="EMBL" id="KRH93085.1"/>
    </source>
</evidence>
<dbReference type="SMART" id="SM00222">
    <property type="entry name" value="Sec7"/>
    <property type="match status" value="1"/>
</dbReference>
<dbReference type="GO" id="GO:0032012">
    <property type="term" value="P:regulation of ARF protein signal transduction"/>
    <property type="evidence" value="ECO:0007669"/>
    <property type="project" value="InterPro"/>
</dbReference>
<protein>
    <submittedName>
        <fullName evidence="2">Pattern-formation protein/guanine nucleotide exchange factor</fullName>
    </submittedName>
</protein>
<dbReference type="PROSITE" id="PS50190">
    <property type="entry name" value="SEC7"/>
    <property type="match status" value="1"/>
</dbReference>
<dbReference type="InterPro" id="IPR035999">
    <property type="entry name" value="Sec7_dom_sf"/>
</dbReference>
<dbReference type="SUPFAM" id="SSF48425">
    <property type="entry name" value="Sec7 domain"/>
    <property type="match status" value="1"/>
</dbReference>
<evidence type="ECO:0000313" key="3">
    <source>
        <dbReference type="Proteomes" id="UP000051530"/>
    </source>
</evidence>
<dbReference type="EMBL" id="LGUB01000499">
    <property type="protein sequence ID" value="KRH93085.1"/>
    <property type="molecule type" value="Genomic_DNA"/>
</dbReference>
<dbReference type="PANTHER" id="PTHR10663">
    <property type="entry name" value="GUANYL-NUCLEOTIDE EXCHANGE FACTOR"/>
    <property type="match status" value="1"/>
</dbReference>
<feature type="domain" description="SEC7" evidence="1">
    <location>
        <begin position="258"/>
        <end position="499"/>
    </location>
</feature>
<accession>A0A0R0LUL3</accession>
<dbReference type="Pfam" id="PF01369">
    <property type="entry name" value="Sec7"/>
    <property type="match status" value="1"/>
</dbReference>
<gene>
    <name evidence="2" type="ORF">M153_156000016</name>
</gene>
<sequence length="884" mass="103856">MNLRSKNIYDLNKMNLDLETPTVFVKNHQTIYKAFCELFISLNLKNKELSKQLKPKFIELVSKNFIMKNIYMEQRMYMEVPECLSHNIKRENFLYFLYSNQIDKNLLLCTSFNPYLIQNNQTLMFFEQIYFYFLYFDCLPFLENIALPMFRKMIENDRVYDLVPNQKSGTLQINTGTPQINTVIGTGTPHDTVIGTGTSHDTVIGTGSPQINTVINTGSPILDKFNDCFNNIESQNLENDKNTFENTLHCCNRIVLYNPNLKKQFIEKLKRFDKTGKIEMKNSHLLLRAMPVNKKVLGQALGKKALDVNLSENKKSKIKEKGYNKLLESYITTFDFQNLPLLLALRTFLNSFILPTESQQIERILEKFSDRYYECQKFNDNEKSANFLSLNVVNILTYMLIYLNTELHSPYANGMDKLVFIENVRECIKESILKKETPLKENVKKEVVENINQQQKSVIETIMKTPEQSDDLIRNRILSTDQNISDKYLSSIYDDIKGNPLKPNVVFQQELETWLSFEKYMNEFDIEDVKSIRENQNNENVNENPQNLELSENEKQKEILLDVKLQKIYNKIAKDLDFRPIDRLNTCTDCQKTIIALLIVKCFSKFTYQIVQPDDIHLENILRLFSYTDSVNLLVTLLCWFKEKMKIKREKIECYMRIFYCILTKFSSDVQILTDSNSTADSVDQFISQHFQLKTGINTNENQNREYSDAEHVLNNLLRENIPFYILNQSMRDQILKSIDGPPSDQFFFLSQPLKILNSYKKRSDAFFFKKTNEIEKMRNKLIKTISSGTDIIFKHFIEINWRSLSNENVEKNGSMKDKILNDLRFILKRSILRIKLIDPTVLVDLLDKEMFQMAISLKMHNTLFNLLHIYKKKDDSTQILKEL</sequence>
<keyword evidence="3" id="KW-1185">Reference proteome</keyword>